<proteinExistence type="predicted"/>
<evidence type="ECO:0000313" key="1">
    <source>
        <dbReference type="EMBL" id="MDA2806026.1"/>
    </source>
</evidence>
<dbReference type="InterPro" id="IPR054206">
    <property type="entry name" value="DUF6912"/>
</dbReference>
<protein>
    <submittedName>
        <fullName evidence="1">Uncharacterized protein</fullName>
    </submittedName>
</protein>
<dbReference type="RefSeq" id="WP_270678670.1">
    <property type="nucleotide sequence ID" value="NZ_JAQFWP010000028.1"/>
</dbReference>
<dbReference type="Proteomes" id="UP001165685">
    <property type="component" value="Unassembled WGS sequence"/>
</dbReference>
<comment type="caution">
    <text evidence="1">The sequence shown here is derived from an EMBL/GenBank/DDBJ whole genome shotgun (WGS) entry which is preliminary data.</text>
</comment>
<gene>
    <name evidence="1" type="ORF">O4U47_16035</name>
</gene>
<accession>A0ABT4TN30</accession>
<dbReference type="Pfam" id="PF21853">
    <property type="entry name" value="DUF6912"/>
    <property type="match status" value="1"/>
</dbReference>
<evidence type="ECO:0000313" key="2">
    <source>
        <dbReference type="Proteomes" id="UP001165685"/>
    </source>
</evidence>
<reference evidence="1" key="1">
    <citation type="submission" date="2023-01" db="EMBL/GenBank/DDBJ databases">
        <title>Draft genome sequence of Nocardiopsis sp. LSu2-4 isolated from halophytes.</title>
        <authorList>
            <person name="Duangmal K."/>
            <person name="Chantavorakit T."/>
        </authorList>
    </citation>
    <scope>NUCLEOTIDE SEQUENCE</scope>
    <source>
        <strain evidence="1">LSu2-4</strain>
    </source>
</reference>
<keyword evidence="2" id="KW-1185">Reference proteome</keyword>
<sequence length="150" mass="15793">MRIYLPCTLPALAEILAEGRVGGEPSTAFAATGALRATGGDDEELEYEAMLSAADASLRLLAADPGAPRRRVVLAADMPEAAITEDADLGGPAAVRVDGSIPYKKLASAHVDDVGAEDDIARAAADPEAGHQDDHDLMWYAVQELKYLFE</sequence>
<organism evidence="1 2">
    <name type="scientific">Nocardiopsis suaedae</name>
    <dbReference type="NCBI Taxonomy" id="3018444"/>
    <lineage>
        <taxon>Bacteria</taxon>
        <taxon>Bacillati</taxon>
        <taxon>Actinomycetota</taxon>
        <taxon>Actinomycetes</taxon>
        <taxon>Streptosporangiales</taxon>
        <taxon>Nocardiopsidaceae</taxon>
        <taxon>Nocardiopsis</taxon>
    </lineage>
</organism>
<name>A0ABT4TN30_9ACTN</name>
<dbReference type="EMBL" id="JAQFWP010000028">
    <property type="protein sequence ID" value="MDA2806026.1"/>
    <property type="molecule type" value="Genomic_DNA"/>
</dbReference>